<comment type="caution">
    <text evidence="2">The sequence shown here is derived from an EMBL/GenBank/DDBJ whole genome shotgun (WGS) entry which is preliminary data.</text>
</comment>
<dbReference type="Proteomes" id="UP000678545">
    <property type="component" value="Unassembled WGS sequence"/>
</dbReference>
<evidence type="ECO:0000313" key="3">
    <source>
        <dbReference type="Proteomes" id="UP000678545"/>
    </source>
</evidence>
<protein>
    <submittedName>
        <fullName evidence="2">Uncharacterized protein</fullName>
    </submittedName>
</protein>
<feature type="region of interest" description="Disordered" evidence="1">
    <location>
        <begin position="164"/>
        <end position="183"/>
    </location>
</feature>
<proteinExistence type="predicted"/>
<evidence type="ECO:0000256" key="1">
    <source>
        <dbReference type="SAM" id="MobiDB-lite"/>
    </source>
</evidence>
<dbReference type="EMBL" id="JAGSPJ010000001">
    <property type="protein sequence ID" value="MBR7799334.1"/>
    <property type="molecule type" value="Genomic_DNA"/>
</dbReference>
<organism evidence="2 3">
    <name type="scientific">Undibacterium fentianense</name>
    <dbReference type="NCBI Taxonomy" id="2828728"/>
    <lineage>
        <taxon>Bacteria</taxon>
        <taxon>Pseudomonadati</taxon>
        <taxon>Pseudomonadota</taxon>
        <taxon>Betaproteobacteria</taxon>
        <taxon>Burkholderiales</taxon>
        <taxon>Oxalobacteraceae</taxon>
        <taxon>Undibacterium</taxon>
    </lineage>
</organism>
<gene>
    <name evidence="2" type="ORF">KDM90_04915</name>
</gene>
<name>A0A941E297_9BURK</name>
<keyword evidence="3" id="KW-1185">Reference proteome</keyword>
<reference evidence="2" key="1">
    <citation type="submission" date="2021-04" db="EMBL/GenBank/DDBJ databases">
        <title>novel species isolated from subtropical streams in China.</title>
        <authorList>
            <person name="Lu H."/>
        </authorList>
    </citation>
    <scope>NUCLEOTIDE SEQUENCE</scope>
    <source>
        <strain evidence="2">FT137W</strain>
    </source>
</reference>
<evidence type="ECO:0000313" key="2">
    <source>
        <dbReference type="EMBL" id="MBR7799334.1"/>
    </source>
</evidence>
<dbReference type="SUPFAM" id="SSF56935">
    <property type="entry name" value="Porins"/>
    <property type="match status" value="1"/>
</dbReference>
<sequence>MKNISNHMVFAVDNASRESRIVMPSNSKIVRGKSLTHGRTLPQLRCLRVMASIVALACAEMAQAQDNQVVLKLAPELGAQSQRYQSPVGVLHFESQPQIVLEGPYAKNQKVAKLEVHVFGATGVANGVSRLKIVVSAFDKDGRFLEDDGLVTIEVNGGKLDLNQNASSNLASPSFDQDRRTPGNQLKLEKGEARFVLVAPNHPQDVKLRITAGSTSVEGVIPFDAELRDMIAVGLVEGILRMNKEQYDAHVKPAGLNDGFERQLQAWSRRFNDGKTNVAARAAMFVKGKIRGDALMTMSYDSDKSSRELLAAGIRPDAYYPVFGDSSVIGLDANSSGKLFVRIDQGRDFVLYGDFNTGNGFVQSLGSGMVAGNTLSQLGNYNRTLHGVRAHIEGKEGFVNAYASRDTLRQVVQELRANGTSGPFAVESNNALENTDKIEILLRDKNDLRRVISTKVLQRWTDYNFEPFSGRILLTRPLPSLDDQGNPQSLRVSYEIDQGGDPFWIAGADGQLRISTNLSVGATLLEDKNPLSPYQLRSANVGAKLTDKTTLIAEIAQSDGQAINQSLPSVGSGTKIFGDVHGQAERIEIHHDDEQLRMRAWANRTDANFSNPSAGVTPNSTQLGVNVAAKITSDVTLVVDAREIKENDTDAKKDGASAGVNYRLSQDVQLGAGVRHSTEQGRLVGLMSSIAGNPSPGSAFFPGANGGFQGMGSGLSNLNGVGMGTSVPSSTVADLRSDTLYFSAKAKLADRWTVDGLVENGLSDHEQHRVKLGARFQASERTGIYALAESQTGLASYYGLDPNRQSNTLAFGIDSTYMEGGNFFSEYRLRDATTGQEQQLASGVRNLWNVAEGVALSTGAERLAIVSGTPQKATAVNLGLDYTAAEDWKGSARLEWRRLNLGLNLAASNNLQDSFLSTVAAARKLNRDWTALVRNYNMLIDNHDIRPNGLQNRFQVGVAYRPVDENQLDMLSMIEDKRERQVNGLGESRNVLVASIQSNYHPARPWWFNGRFAAKSVSETLPITDGASTDRYRAWMVSGRIIYDISENWDLGLLLSSMRSNKNSENQFATGLEIGYLLRQNLWLSAGYNFNGYRDRDLTSDYTAQGFYLRMRFKFDQTLFSGSKEKTMNE</sequence>
<dbReference type="RefSeq" id="WP_212674426.1">
    <property type="nucleotide sequence ID" value="NZ_JAGSPJ010000001.1"/>
</dbReference>
<accession>A0A941E297</accession>
<feature type="compositionally biased region" description="Polar residues" evidence="1">
    <location>
        <begin position="164"/>
        <end position="175"/>
    </location>
</feature>
<dbReference type="AlphaFoldDB" id="A0A941E297"/>